<gene>
    <name evidence="5" type="ORF">J1N35_030676</name>
</gene>
<feature type="disulfide bond" evidence="3">
    <location>
        <begin position="66"/>
        <end position="273"/>
    </location>
</feature>
<feature type="disulfide bond" evidence="3">
    <location>
        <begin position="181"/>
        <end position="263"/>
    </location>
</feature>
<dbReference type="PIRSF" id="PIRSF002703">
    <property type="entry name" value="Thaumatin"/>
    <property type="match status" value="1"/>
</dbReference>
<dbReference type="Proteomes" id="UP000828251">
    <property type="component" value="Unassembled WGS sequence"/>
</dbReference>
<evidence type="ECO:0000256" key="1">
    <source>
        <dbReference type="ARBA" id="ARBA00010607"/>
    </source>
</evidence>
<dbReference type="PANTHER" id="PTHR31048">
    <property type="entry name" value="OS03G0233200 PROTEIN"/>
    <property type="match status" value="1"/>
</dbReference>
<organism evidence="5 6">
    <name type="scientific">Gossypium stocksii</name>
    <dbReference type="NCBI Taxonomy" id="47602"/>
    <lineage>
        <taxon>Eukaryota</taxon>
        <taxon>Viridiplantae</taxon>
        <taxon>Streptophyta</taxon>
        <taxon>Embryophyta</taxon>
        <taxon>Tracheophyta</taxon>
        <taxon>Spermatophyta</taxon>
        <taxon>Magnoliopsida</taxon>
        <taxon>eudicotyledons</taxon>
        <taxon>Gunneridae</taxon>
        <taxon>Pentapetalae</taxon>
        <taxon>rosids</taxon>
        <taxon>malvids</taxon>
        <taxon>Malvales</taxon>
        <taxon>Malvaceae</taxon>
        <taxon>Malvoideae</taxon>
        <taxon>Gossypium</taxon>
    </lineage>
</organism>
<feature type="disulfide bond" evidence="3">
    <location>
        <begin position="223"/>
        <end position="233"/>
    </location>
</feature>
<dbReference type="PROSITE" id="PS51367">
    <property type="entry name" value="THAUMATIN_2"/>
    <property type="match status" value="1"/>
</dbReference>
<dbReference type="Gene3D" id="2.60.110.10">
    <property type="entry name" value="Thaumatin"/>
    <property type="match status" value="1"/>
</dbReference>
<feature type="disulfide bond" evidence="3">
    <location>
        <begin position="194"/>
        <end position="209"/>
    </location>
</feature>
<dbReference type="InterPro" id="IPR001938">
    <property type="entry name" value="Thaumatin"/>
</dbReference>
<proteinExistence type="inferred from homology"/>
<dbReference type="AlphaFoldDB" id="A0A9D3V2N8"/>
<dbReference type="EMBL" id="JAIQCV010000009">
    <property type="protein sequence ID" value="KAH1065689.1"/>
    <property type="molecule type" value="Genomic_DNA"/>
</dbReference>
<protein>
    <recommendedName>
        <fullName evidence="7">Thaumatin-like protein</fullName>
    </recommendedName>
</protein>
<feature type="disulfide bond" evidence="3">
    <location>
        <begin position="113"/>
        <end position="123"/>
    </location>
</feature>
<evidence type="ECO:0000256" key="3">
    <source>
        <dbReference type="PIRSR" id="PIRSR002703-1"/>
    </source>
</evidence>
<feature type="disulfide bond" evidence="3">
    <location>
        <begin position="186"/>
        <end position="246"/>
    </location>
</feature>
<sequence length="276" mass="29094">MQFPTSSQFSSHQITLNPSHFLLKSLLLHKAVMAISSGIYLLFLLNFFSFGAIFSSATSFTLENRCSFTVWPGSLTANGPPLGDGGFALAPGSSSRLQPPPGWSGRFWGRTGCNFDNSGSGKCVTGDCGGALKCSGGGIPPVSLMEFTLNGHDNKDFYDISLVDGYNMAVAVKAVGGTGTCQYAGCVNDLNKNCPTELQMMDSGSVVACKSACAAFNTPEYCCTGAHGTPQTCSPTKYSQLFKNACPTAYSYAYDDATSTMTCTGADYMITFCPTS</sequence>
<dbReference type="InterPro" id="IPR017949">
    <property type="entry name" value="Thaumatin_CS"/>
</dbReference>
<evidence type="ECO:0000256" key="4">
    <source>
        <dbReference type="SAM" id="Phobius"/>
    </source>
</evidence>
<dbReference type="CDD" id="cd09218">
    <property type="entry name" value="TLP-PA"/>
    <property type="match status" value="1"/>
</dbReference>
<dbReference type="PROSITE" id="PS00316">
    <property type="entry name" value="THAUMATIN_1"/>
    <property type="match status" value="1"/>
</dbReference>
<keyword evidence="4" id="KW-1133">Transmembrane helix</keyword>
<feature type="disulfide bond" evidence="3">
    <location>
        <begin position="128"/>
        <end position="134"/>
    </location>
</feature>
<keyword evidence="4" id="KW-0472">Membrane</keyword>
<name>A0A9D3V2N8_9ROSI</name>
<keyword evidence="2 3" id="KW-1015">Disulfide bond</keyword>
<evidence type="ECO:0000313" key="6">
    <source>
        <dbReference type="Proteomes" id="UP000828251"/>
    </source>
</evidence>
<feature type="transmembrane region" description="Helical" evidence="4">
    <location>
        <begin position="31"/>
        <end position="54"/>
    </location>
</feature>
<dbReference type="SMART" id="SM00205">
    <property type="entry name" value="THN"/>
    <property type="match status" value="1"/>
</dbReference>
<keyword evidence="6" id="KW-1185">Reference proteome</keyword>
<dbReference type="OrthoDB" id="430315at2759"/>
<evidence type="ECO:0000313" key="5">
    <source>
        <dbReference type="EMBL" id="KAH1065689.1"/>
    </source>
</evidence>
<comment type="similarity">
    <text evidence="1">Belongs to the thaumatin family.</text>
</comment>
<feature type="disulfide bond" evidence="3">
    <location>
        <begin position="213"/>
        <end position="222"/>
    </location>
</feature>
<dbReference type="SUPFAM" id="SSF49870">
    <property type="entry name" value="Osmotin, thaumatin-like protein"/>
    <property type="match status" value="1"/>
</dbReference>
<keyword evidence="4" id="KW-0812">Transmembrane</keyword>
<dbReference type="InterPro" id="IPR037176">
    <property type="entry name" value="Osmotin/thaumatin-like_sf"/>
</dbReference>
<accession>A0A9D3V2N8</accession>
<dbReference type="Pfam" id="PF00314">
    <property type="entry name" value="Thaumatin"/>
    <property type="match status" value="1"/>
</dbReference>
<evidence type="ECO:0008006" key="7">
    <source>
        <dbReference type="Google" id="ProtNLM"/>
    </source>
</evidence>
<dbReference type="FunFam" id="2.60.110.10:FF:000002">
    <property type="entry name" value="Thaumatin-like protein 1a"/>
    <property type="match status" value="1"/>
</dbReference>
<evidence type="ECO:0000256" key="2">
    <source>
        <dbReference type="ARBA" id="ARBA00023157"/>
    </source>
</evidence>
<dbReference type="PRINTS" id="PR00347">
    <property type="entry name" value="THAUMATIN"/>
</dbReference>
<comment type="caution">
    <text evidence="5">The sequence shown here is derived from an EMBL/GenBank/DDBJ whole genome shotgun (WGS) entry which is preliminary data.</text>
</comment>
<reference evidence="5 6" key="1">
    <citation type="journal article" date="2021" name="Plant Biotechnol. J.">
        <title>Multi-omics assisted identification of the key and species-specific regulatory components of drought-tolerant mechanisms in Gossypium stocksii.</title>
        <authorList>
            <person name="Yu D."/>
            <person name="Ke L."/>
            <person name="Zhang D."/>
            <person name="Wu Y."/>
            <person name="Sun Y."/>
            <person name="Mei J."/>
            <person name="Sun J."/>
            <person name="Sun Y."/>
        </authorList>
    </citation>
    <scope>NUCLEOTIDE SEQUENCE [LARGE SCALE GENOMIC DNA]</scope>
    <source>
        <strain evidence="6">cv. E1</strain>
        <tissue evidence="5">Leaf</tissue>
    </source>
</reference>